<accession>A0A9D1U0C1</accession>
<dbReference type="InterPro" id="IPR009693">
    <property type="entry name" value="Glucitol_operon_activator"/>
</dbReference>
<reference evidence="2" key="2">
    <citation type="submission" date="2021-04" db="EMBL/GenBank/DDBJ databases">
        <authorList>
            <person name="Gilroy R."/>
        </authorList>
    </citation>
    <scope>NUCLEOTIDE SEQUENCE</scope>
    <source>
        <strain evidence="2">ChiHjej13B12-752</strain>
    </source>
</reference>
<evidence type="ECO:0000313" key="3">
    <source>
        <dbReference type="Proteomes" id="UP000823989"/>
    </source>
</evidence>
<keyword evidence="1" id="KW-0472">Membrane</keyword>
<dbReference type="Proteomes" id="UP000823989">
    <property type="component" value="Unassembled WGS sequence"/>
</dbReference>
<organism evidence="2 3">
    <name type="scientific">Candidatus Salinicoccus stercoripullorum</name>
    <dbReference type="NCBI Taxonomy" id="2838756"/>
    <lineage>
        <taxon>Bacteria</taxon>
        <taxon>Bacillati</taxon>
        <taxon>Bacillota</taxon>
        <taxon>Bacilli</taxon>
        <taxon>Bacillales</taxon>
        <taxon>Staphylococcaceae</taxon>
        <taxon>Salinicoccus</taxon>
    </lineage>
</organism>
<keyword evidence="1" id="KW-0812">Transmembrane</keyword>
<proteinExistence type="predicted"/>
<dbReference type="EMBL" id="DXHR01000031">
    <property type="protein sequence ID" value="HIW13306.1"/>
    <property type="molecule type" value="Genomic_DNA"/>
</dbReference>
<name>A0A9D1U0C1_9STAP</name>
<keyword evidence="1" id="KW-1133">Transmembrane helix</keyword>
<evidence type="ECO:0000313" key="2">
    <source>
        <dbReference type="EMBL" id="HIW13306.1"/>
    </source>
</evidence>
<dbReference type="Pfam" id="PF06923">
    <property type="entry name" value="GutM"/>
    <property type="match status" value="1"/>
</dbReference>
<evidence type="ECO:0000256" key="1">
    <source>
        <dbReference type="SAM" id="Phobius"/>
    </source>
</evidence>
<reference evidence="2" key="1">
    <citation type="journal article" date="2021" name="PeerJ">
        <title>Extensive microbial diversity within the chicken gut microbiome revealed by metagenomics and culture.</title>
        <authorList>
            <person name="Gilroy R."/>
            <person name="Ravi A."/>
            <person name="Getino M."/>
            <person name="Pursley I."/>
            <person name="Horton D.L."/>
            <person name="Alikhan N.F."/>
            <person name="Baker D."/>
            <person name="Gharbi K."/>
            <person name="Hall N."/>
            <person name="Watson M."/>
            <person name="Adriaenssens E.M."/>
            <person name="Foster-Nyarko E."/>
            <person name="Jarju S."/>
            <person name="Secka A."/>
            <person name="Antonio M."/>
            <person name="Oren A."/>
            <person name="Chaudhuri R.R."/>
            <person name="La Ragione R."/>
            <person name="Hildebrand F."/>
            <person name="Pallen M.J."/>
        </authorList>
    </citation>
    <scope>NUCLEOTIDE SEQUENCE</scope>
    <source>
        <strain evidence="2">ChiHjej13B12-752</strain>
    </source>
</reference>
<feature type="transmembrane region" description="Helical" evidence="1">
    <location>
        <begin position="6"/>
        <end position="26"/>
    </location>
</feature>
<gene>
    <name evidence="2" type="ORF">H9891_09170</name>
</gene>
<comment type="caution">
    <text evidence="2">The sequence shown here is derived from an EMBL/GenBank/DDBJ whole genome shotgun (WGS) entry which is preliminary data.</text>
</comment>
<sequence length="129" mass="14799">MQTWIFIALLFVILWGLQFLLTHYQLKNYHQTIREMSKRGSGYLGVGKSKRRFGKGVVMVLVTDMDDVVVEARKMEGVTVFSRFEEFSEIAGEKLSSLLSYEAEPQLHQAIISAIEKIEVTKVDKERQG</sequence>
<protein>
    <submittedName>
        <fullName evidence="2">Transcriptional regulator GutM</fullName>
    </submittedName>
</protein>
<dbReference type="AlphaFoldDB" id="A0A9D1U0C1"/>